<dbReference type="HAMAP" id="MF_01631">
    <property type="entry name" value="GlmU"/>
    <property type="match status" value="1"/>
</dbReference>
<feature type="domain" description="Nucleotidyl transferase" evidence="21">
    <location>
        <begin position="6"/>
        <end position="215"/>
    </location>
</feature>
<dbReference type="InterPro" id="IPR038009">
    <property type="entry name" value="GlmU_C_LbH"/>
</dbReference>
<dbReference type="GO" id="GO:0003977">
    <property type="term" value="F:UDP-N-acetylglucosamine diphosphorylase activity"/>
    <property type="evidence" value="ECO:0007669"/>
    <property type="project" value="UniProtKB-UniRule"/>
</dbReference>
<dbReference type="OrthoDB" id="9775031at2"/>
<dbReference type="NCBIfam" id="NF010934">
    <property type="entry name" value="PRK14354.1"/>
    <property type="match status" value="1"/>
</dbReference>
<comment type="pathway">
    <text evidence="2 20">Nucleotide-sugar biosynthesis; UDP-N-acetyl-alpha-D-glucosamine biosynthesis; N-acetyl-alpha-D-glucosamine 1-phosphate from alpha-D-glucosamine 6-phosphate (route II): step 2/2.</text>
</comment>
<keyword evidence="13 20" id="KW-0573">Peptidoglycan synthesis</keyword>
<evidence type="ECO:0000256" key="7">
    <source>
        <dbReference type="ARBA" id="ARBA00022679"/>
    </source>
</evidence>
<evidence type="ECO:0000256" key="2">
    <source>
        <dbReference type="ARBA" id="ARBA00005166"/>
    </source>
</evidence>
<feature type="active site" description="Proton acceptor" evidence="20">
    <location>
        <position position="363"/>
    </location>
</feature>
<feature type="binding site" evidence="20">
    <location>
        <position position="23"/>
    </location>
    <ligand>
        <name>UDP-N-acetyl-alpha-D-glucosamine</name>
        <dbReference type="ChEBI" id="CHEBI:57705"/>
    </ligand>
</feature>
<dbReference type="Gene3D" id="3.90.550.10">
    <property type="entry name" value="Spore Coat Polysaccharide Biosynthesis Protein SpsA, Chain A"/>
    <property type="match status" value="1"/>
</dbReference>
<feature type="binding site" evidence="20">
    <location>
        <begin position="386"/>
        <end position="387"/>
    </location>
    <ligand>
        <name>acetyl-CoA</name>
        <dbReference type="ChEBI" id="CHEBI:57288"/>
    </ligand>
</feature>
<comment type="cofactor">
    <cofactor evidence="20">
        <name>Mg(2+)</name>
        <dbReference type="ChEBI" id="CHEBI:18420"/>
    </cofactor>
    <text evidence="20">Binds 1 Mg(2+) ion per subunit.</text>
</comment>
<feature type="region of interest" description="Linker" evidence="20">
    <location>
        <begin position="231"/>
        <end position="251"/>
    </location>
</feature>
<dbReference type="InterPro" id="IPR005835">
    <property type="entry name" value="NTP_transferase_dom"/>
</dbReference>
<evidence type="ECO:0000256" key="9">
    <source>
        <dbReference type="ARBA" id="ARBA00022723"/>
    </source>
</evidence>
<dbReference type="GO" id="GO:0000902">
    <property type="term" value="P:cell morphogenesis"/>
    <property type="evidence" value="ECO:0007669"/>
    <property type="project" value="UniProtKB-UniRule"/>
</dbReference>
<evidence type="ECO:0000313" key="23">
    <source>
        <dbReference type="Proteomes" id="UP000070352"/>
    </source>
</evidence>
<evidence type="ECO:0000256" key="13">
    <source>
        <dbReference type="ARBA" id="ARBA00022984"/>
    </source>
</evidence>
<feature type="binding site" evidence="20">
    <location>
        <position position="140"/>
    </location>
    <ligand>
        <name>UDP-N-acetyl-alpha-D-glucosamine</name>
        <dbReference type="ChEBI" id="CHEBI:57705"/>
    </ligand>
</feature>
<accession>A0A135L783</accession>
<dbReference type="GO" id="GO:0071555">
    <property type="term" value="P:cell wall organization"/>
    <property type="evidence" value="ECO:0007669"/>
    <property type="project" value="UniProtKB-KW"/>
</dbReference>
<dbReference type="InterPro" id="IPR050065">
    <property type="entry name" value="GlmU-like"/>
</dbReference>
<dbReference type="SUPFAM" id="SSF53448">
    <property type="entry name" value="Nucleotide-diphospho-sugar transferases"/>
    <property type="match status" value="1"/>
</dbReference>
<dbReference type="CDD" id="cd02540">
    <property type="entry name" value="GT2_GlmU_N_bac"/>
    <property type="match status" value="1"/>
</dbReference>
<dbReference type="GO" id="GO:0019134">
    <property type="term" value="F:glucosamine-1-phosphate N-acetyltransferase activity"/>
    <property type="evidence" value="ECO:0007669"/>
    <property type="project" value="UniProtKB-UniRule"/>
</dbReference>
<dbReference type="RefSeq" id="WP_068727052.1">
    <property type="nucleotide sequence ID" value="NZ_LSKU01000001.1"/>
</dbReference>
<feature type="binding site" evidence="20">
    <location>
        <position position="333"/>
    </location>
    <ligand>
        <name>UDP-N-acetyl-alpha-D-glucosamine</name>
        <dbReference type="ChEBI" id="CHEBI:57705"/>
    </ligand>
</feature>
<feature type="binding site" evidence="20">
    <location>
        <position position="103"/>
    </location>
    <ligand>
        <name>Mg(2+)</name>
        <dbReference type="ChEBI" id="CHEBI:18420"/>
    </ligand>
</feature>
<comment type="similarity">
    <text evidence="4 20">In the C-terminal section; belongs to the transferase hexapeptide repeat family.</text>
</comment>
<evidence type="ECO:0000256" key="12">
    <source>
        <dbReference type="ARBA" id="ARBA00022960"/>
    </source>
</evidence>
<comment type="subcellular location">
    <subcellularLocation>
        <location evidence="1 20">Cytoplasm</location>
    </subcellularLocation>
</comment>
<comment type="caution">
    <text evidence="22">The sequence shown here is derived from an EMBL/GenBank/DDBJ whole genome shotgun (WGS) entry which is preliminary data.</text>
</comment>
<dbReference type="InterPro" id="IPR005882">
    <property type="entry name" value="Bifunctional_GlmU"/>
</dbReference>
<evidence type="ECO:0000256" key="4">
    <source>
        <dbReference type="ARBA" id="ARBA00007707"/>
    </source>
</evidence>
<dbReference type="STRING" id="1413211.U473_13020"/>
<evidence type="ECO:0000256" key="14">
    <source>
        <dbReference type="ARBA" id="ARBA00023268"/>
    </source>
</evidence>
<dbReference type="InterPro" id="IPR029044">
    <property type="entry name" value="Nucleotide-diphossugar_trans"/>
</dbReference>
<dbReference type="AlphaFoldDB" id="A0A135L783"/>
<name>A0A135L783_9BACI</name>
<evidence type="ECO:0000256" key="1">
    <source>
        <dbReference type="ARBA" id="ARBA00004496"/>
    </source>
</evidence>
<dbReference type="CDD" id="cd03353">
    <property type="entry name" value="LbH_GlmU_C"/>
    <property type="match status" value="1"/>
</dbReference>
<evidence type="ECO:0000256" key="8">
    <source>
        <dbReference type="ARBA" id="ARBA00022695"/>
    </source>
</evidence>
<feature type="binding site" evidence="20">
    <location>
        <position position="423"/>
    </location>
    <ligand>
        <name>acetyl-CoA</name>
        <dbReference type="ChEBI" id="CHEBI:57288"/>
    </ligand>
</feature>
<keyword evidence="7 20" id="KW-0808">Transferase</keyword>
<evidence type="ECO:0000256" key="15">
    <source>
        <dbReference type="ARBA" id="ARBA00023315"/>
    </source>
</evidence>
<feature type="region of interest" description="Pyrophosphorylase" evidence="20">
    <location>
        <begin position="1"/>
        <end position="230"/>
    </location>
</feature>
<comment type="subunit">
    <text evidence="20">Homotrimer.</text>
</comment>
<dbReference type="UniPathway" id="UPA00113">
    <property type="reaction ID" value="UER00532"/>
</dbReference>
<comment type="function">
    <text evidence="19 20">Catalyzes the last two sequential reactions in the de novo biosynthetic pathway for UDP-N-acetylglucosamine (UDP-GlcNAc). The C-terminal domain catalyzes the transfer of acetyl group from acetyl coenzyme A to glucosamine-1-phosphate (GlcN-1-P) to produce N-acetylglucosamine-1-phosphate (GlcNAc-1-P), which is converted into UDP-GlcNAc by the transfer of uridine 5-monophosphate (from uridine 5-triphosphate), a reaction catalyzed by the N-terminal domain.</text>
</comment>
<feature type="binding site" evidence="20">
    <location>
        <position position="366"/>
    </location>
    <ligand>
        <name>UDP-N-acetyl-alpha-D-glucosamine</name>
        <dbReference type="ChEBI" id="CHEBI:57705"/>
    </ligand>
</feature>
<dbReference type="GO" id="GO:0005737">
    <property type="term" value="C:cytoplasm"/>
    <property type="evidence" value="ECO:0007669"/>
    <property type="project" value="UniProtKB-SubCell"/>
</dbReference>
<feature type="binding site" evidence="20">
    <location>
        <position position="440"/>
    </location>
    <ligand>
        <name>acetyl-CoA</name>
        <dbReference type="ChEBI" id="CHEBI:57288"/>
    </ligand>
</feature>
<keyword evidence="6 20" id="KW-0963">Cytoplasm</keyword>
<dbReference type="GO" id="GO:0009252">
    <property type="term" value="P:peptidoglycan biosynthetic process"/>
    <property type="evidence" value="ECO:0007669"/>
    <property type="project" value="UniProtKB-UniRule"/>
</dbReference>
<dbReference type="SUPFAM" id="SSF51161">
    <property type="entry name" value="Trimeric LpxA-like enzymes"/>
    <property type="match status" value="1"/>
</dbReference>
<gene>
    <name evidence="20 22" type="primary">glmU</name>
    <name evidence="22" type="ORF">U473_13020</name>
</gene>
<feature type="binding site" evidence="20">
    <location>
        <position position="170"/>
    </location>
    <ligand>
        <name>UDP-N-acetyl-alpha-D-glucosamine</name>
        <dbReference type="ChEBI" id="CHEBI:57705"/>
    </ligand>
</feature>
<keyword evidence="8 20" id="KW-0548">Nucleotidyltransferase</keyword>
<sequence length="462" mass="50792">MSDLYAVVLAAGQGTRMKSNLPKVLHQVSGKPMVGHVVDQLKEMGIKEIVVVIGHKSEQVKTYLGDQVQYAIQEQQLGTAHAIMQASPILNDKKGTTLVIMGDTPLITQDTLKTLYSEHETTNAAATILTTEIDPPTGYGRIIRDQEGHVLRIVEEKDTSIEEKAIKEINTGTYVFDNVKLFNALLKVNNDNKQGEYYLTDVIEILQSEGMIVSAYKTDNSDETIGINDRIALAKAEKILRNRIIEHHMREGVTVIDPDRTYIEKDVMIDPDTIIYPDTYLKGKTTIKGNCIIGPGADLTDVMVSQDVVITHSVIFSSKIEEKAKIGPFAYIRPGSHIGVGVKVGDFVEIKNSKLGKGTKVSHLSYIGDATLGEDVNIGCGTITVNYDGFKKHRTEIGDHSFIGCNTNLVAPVSVGHDAYVAAGSTITDHVPDFSLAIARERQTNKEGYVKKIREKNQQDTK</sequence>
<keyword evidence="16 20" id="KW-0961">Cell wall biogenesis/degradation</keyword>
<feature type="binding site" evidence="20">
    <location>
        <position position="228"/>
    </location>
    <ligand>
        <name>Mg(2+)</name>
        <dbReference type="ChEBI" id="CHEBI:18420"/>
    </ligand>
</feature>
<evidence type="ECO:0000256" key="6">
    <source>
        <dbReference type="ARBA" id="ARBA00022490"/>
    </source>
</evidence>
<comment type="pathway">
    <text evidence="20">Bacterial outer membrane biogenesis; LPS lipid A biosynthesis.</text>
</comment>
<evidence type="ECO:0000313" key="22">
    <source>
        <dbReference type="EMBL" id="KXG44836.1"/>
    </source>
</evidence>
<keyword evidence="10 20" id="KW-0677">Repeat</keyword>
<keyword evidence="11 20" id="KW-0460">Magnesium</keyword>
<protein>
    <recommendedName>
        <fullName evidence="20">Bifunctional protein GlmU</fullName>
    </recommendedName>
    <domain>
        <recommendedName>
            <fullName evidence="20">UDP-N-acetylglucosamine pyrophosphorylase</fullName>
            <ecNumber evidence="20">2.7.7.23</ecNumber>
        </recommendedName>
        <alternativeName>
            <fullName evidence="20">N-acetylglucosamine-1-phosphate uridyltransferase</fullName>
        </alternativeName>
    </domain>
    <domain>
        <recommendedName>
            <fullName evidence="20">Glucosamine-1-phosphate N-acetyltransferase</fullName>
            <ecNumber evidence="20">2.3.1.157</ecNumber>
        </recommendedName>
    </domain>
</protein>
<evidence type="ECO:0000256" key="11">
    <source>
        <dbReference type="ARBA" id="ARBA00022842"/>
    </source>
</evidence>
<dbReference type="Pfam" id="PF00483">
    <property type="entry name" value="NTP_transferase"/>
    <property type="match status" value="1"/>
</dbReference>
<feature type="binding site" evidence="20">
    <location>
        <position position="73"/>
    </location>
    <ligand>
        <name>UDP-N-acetyl-alpha-D-glucosamine</name>
        <dbReference type="ChEBI" id="CHEBI:57705"/>
    </ligand>
</feature>
<dbReference type="GO" id="GO:0016020">
    <property type="term" value="C:membrane"/>
    <property type="evidence" value="ECO:0007669"/>
    <property type="project" value="GOC"/>
</dbReference>
<evidence type="ECO:0000256" key="19">
    <source>
        <dbReference type="ARBA" id="ARBA00049628"/>
    </source>
</evidence>
<comment type="pathway">
    <text evidence="3 20">Nucleotide-sugar biosynthesis; UDP-N-acetyl-alpha-D-glucosamine biosynthesis; UDP-N-acetyl-alpha-D-glucosamine from N-acetyl-alpha-D-glucosamine 1-phosphate: step 1/1.</text>
</comment>
<dbReference type="UniPathway" id="UPA00973"/>
<dbReference type="GO" id="GO:0009245">
    <property type="term" value="P:lipid A biosynthetic process"/>
    <property type="evidence" value="ECO:0007669"/>
    <property type="project" value="UniProtKB-UniRule"/>
</dbReference>
<dbReference type="EC" id="2.7.7.23" evidence="20"/>
<comment type="similarity">
    <text evidence="5 20">In the N-terminal section; belongs to the N-acetylglucosamine-1-phosphate uridyltransferase family.</text>
</comment>
<organism evidence="22 23">
    <name type="scientific">Tepidibacillus decaturensis</name>
    <dbReference type="NCBI Taxonomy" id="1413211"/>
    <lineage>
        <taxon>Bacteria</taxon>
        <taxon>Bacillati</taxon>
        <taxon>Bacillota</taxon>
        <taxon>Bacilli</taxon>
        <taxon>Bacillales</taxon>
        <taxon>Bacillaceae</taxon>
        <taxon>Tepidibacillus</taxon>
    </lineage>
</organism>
<evidence type="ECO:0000259" key="21">
    <source>
        <dbReference type="Pfam" id="PF00483"/>
    </source>
</evidence>
<dbReference type="PROSITE" id="PS00101">
    <property type="entry name" value="HEXAPEP_TRANSFERASES"/>
    <property type="match status" value="1"/>
</dbReference>
<feature type="binding site" evidence="20">
    <location>
        <position position="155"/>
    </location>
    <ligand>
        <name>UDP-N-acetyl-alpha-D-glucosamine</name>
        <dbReference type="ChEBI" id="CHEBI:57705"/>
    </ligand>
</feature>
<keyword evidence="14 20" id="KW-0511">Multifunctional enzyme</keyword>
<dbReference type="EMBL" id="LSKU01000001">
    <property type="protein sequence ID" value="KXG44836.1"/>
    <property type="molecule type" value="Genomic_DNA"/>
</dbReference>
<dbReference type="InterPro" id="IPR011004">
    <property type="entry name" value="Trimer_LpxA-like_sf"/>
</dbReference>
<keyword evidence="12 20" id="KW-0133">Cell shape</keyword>
<reference evidence="22 23" key="1">
    <citation type="submission" date="2016-02" db="EMBL/GenBank/DDBJ databases">
        <title>Draft Genome for Tepidibacillus decaturensis nov. sp. Strain Z9, an Anaerobic, Moderately Thermophilic and Heterotrophic Bacterium from Deep Subsurface of the Illinois Basin, USA.</title>
        <authorList>
            <person name="Dong Y."/>
            <person name="Chang J.Y."/>
            <person name="Sanford R."/>
            <person name="Fouke B.W."/>
        </authorList>
    </citation>
    <scope>NUCLEOTIDE SEQUENCE [LARGE SCALE GENOMIC DNA]</scope>
    <source>
        <strain evidence="22 23">Z9</strain>
    </source>
</reference>
<dbReference type="InterPro" id="IPR001451">
    <property type="entry name" value="Hexapep"/>
</dbReference>
<dbReference type="Gene3D" id="2.160.10.10">
    <property type="entry name" value="Hexapeptide repeat proteins"/>
    <property type="match status" value="1"/>
</dbReference>
<evidence type="ECO:0000256" key="20">
    <source>
        <dbReference type="HAMAP-Rule" id="MF_01631"/>
    </source>
</evidence>
<feature type="binding site" evidence="20">
    <location>
        <position position="351"/>
    </location>
    <ligand>
        <name>UDP-N-acetyl-alpha-D-glucosamine</name>
        <dbReference type="ChEBI" id="CHEBI:57705"/>
    </ligand>
</feature>
<dbReference type="EC" id="2.3.1.157" evidence="20"/>
<comment type="catalytic activity">
    <reaction evidence="17 20">
        <text>alpha-D-glucosamine 1-phosphate + acetyl-CoA = N-acetyl-alpha-D-glucosamine 1-phosphate + CoA + H(+)</text>
        <dbReference type="Rhea" id="RHEA:13725"/>
        <dbReference type="ChEBI" id="CHEBI:15378"/>
        <dbReference type="ChEBI" id="CHEBI:57287"/>
        <dbReference type="ChEBI" id="CHEBI:57288"/>
        <dbReference type="ChEBI" id="CHEBI:57776"/>
        <dbReference type="ChEBI" id="CHEBI:58516"/>
        <dbReference type="EC" id="2.3.1.157"/>
    </reaction>
</comment>
<keyword evidence="15 20" id="KW-0012">Acyltransferase</keyword>
<dbReference type="GO" id="GO:0000287">
    <property type="term" value="F:magnesium ion binding"/>
    <property type="evidence" value="ECO:0007669"/>
    <property type="project" value="UniProtKB-UniRule"/>
</dbReference>
<keyword evidence="9 20" id="KW-0479">Metal-binding</keyword>
<feature type="binding site" evidence="20">
    <location>
        <begin position="9"/>
        <end position="12"/>
    </location>
    <ligand>
        <name>UDP-N-acetyl-alpha-D-glucosamine</name>
        <dbReference type="ChEBI" id="CHEBI:57705"/>
    </ligand>
</feature>
<comment type="catalytic activity">
    <reaction evidence="18 20">
        <text>N-acetyl-alpha-D-glucosamine 1-phosphate + UTP + H(+) = UDP-N-acetyl-alpha-D-glucosamine + diphosphate</text>
        <dbReference type="Rhea" id="RHEA:13509"/>
        <dbReference type="ChEBI" id="CHEBI:15378"/>
        <dbReference type="ChEBI" id="CHEBI:33019"/>
        <dbReference type="ChEBI" id="CHEBI:46398"/>
        <dbReference type="ChEBI" id="CHEBI:57705"/>
        <dbReference type="ChEBI" id="CHEBI:57776"/>
        <dbReference type="EC" id="2.7.7.23"/>
    </reaction>
</comment>
<evidence type="ECO:0000256" key="18">
    <source>
        <dbReference type="ARBA" id="ARBA00048493"/>
    </source>
</evidence>
<evidence type="ECO:0000256" key="5">
    <source>
        <dbReference type="ARBA" id="ARBA00007947"/>
    </source>
</evidence>
<feature type="binding site" evidence="20">
    <location>
        <begin position="78"/>
        <end position="79"/>
    </location>
    <ligand>
        <name>UDP-N-acetyl-alpha-D-glucosamine</name>
        <dbReference type="ChEBI" id="CHEBI:57705"/>
    </ligand>
</feature>
<dbReference type="InterPro" id="IPR018357">
    <property type="entry name" value="Hexapep_transf_CS"/>
</dbReference>
<dbReference type="PANTHER" id="PTHR43584:SF3">
    <property type="entry name" value="BIFUNCTIONAL PROTEIN GLMU"/>
    <property type="match status" value="1"/>
</dbReference>
<feature type="binding site" evidence="20">
    <location>
        <position position="228"/>
    </location>
    <ligand>
        <name>UDP-N-acetyl-alpha-D-glucosamine</name>
        <dbReference type="ChEBI" id="CHEBI:57705"/>
    </ligand>
</feature>
<comment type="caution">
    <text evidence="20">Lacks conserved residue(s) required for the propagation of feature annotation.</text>
</comment>
<evidence type="ECO:0000256" key="3">
    <source>
        <dbReference type="ARBA" id="ARBA00005208"/>
    </source>
</evidence>
<evidence type="ECO:0000256" key="10">
    <source>
        <dbReference type="ARBA" id="ARBA00022737"/>
    </source>
</evidence>
<dbReference type="Pfam" id="PF00132">
    <property type="entry name" value="Hexapep"/>
    <property type="match status" value="1"/>
</dbReference>
<dbReference type="GO" id="GO:0008360">
    <property type="term" value="P:regulation of cell shape"/>
    <property type="evidence" value="ECO:0007669"/>
    <property type="project" value="UniProtKB-KW"/>
</dbReference>
<proteinExistence type="inferred from homology"/>
<feature type="binding site" evidence="20">
    <location>
        <position position="377"/>
    </location>
    <ligand>
        <name>UDP-N-acetyl-alpha-D-glucosamine</name>
        <dbReference type="ChEBI" id="CHEBI:57705"/>
    </ligand>
</feature>
<dbReference type="Proteomes" id="UP000070352">
    <property type="component" value="Unassembled WGS sequence"/>
</dbReference>
<feature type="region of interest" description="N-acetyltransferase" evidence="20">
    <location>
        <begin position="252"/>
        <end position="462"/>
    </location>
</feature>
<dbReference type="PANTHER" id="PTHR43584">
    <property type="entry name" value="NUCLEOTIDYL TRANSFERASE"/>
    <property type="match status" value="1"/>
</dbReference>
<evidence type="ECO:0000256" key="17">
    <source>
        <dbReference type="ARBA" id="ARBA00048247"/>
    </source>
</evidence>
<dbReference type="NCBIfam" id="TIGR01173">
    <property type="entry name" value="glmU"/>
    <property type="match status" value="1"/>
</dbReference>
<evidence type="ECO:0000256" key="16">
    <source>
        <dbReference type="ARBA" id="ARBA00023316"/>
    </source>
</evidence>
<dbReference type="GO" id="GO:0006048">
    <property type="term" value="P:UDP-N-acetylglucosamine biosynthetic process"/>
    <property type="evidence" value="ECO:0007669"/>
    <property type="project" value="UniProtKB-UniPathway"/>
</dbReference>
<keyword evidence="23" id="KW-1185">Reference proteome</keyword>